<protein>
    <submittedName>
        <fullName evidence="1">36566_t:CDS:1</fullName>
    </submittedName>
</protein>
<comment type="caution">
    <text evidence="1">The sequence shown here is derived from an EMBL/GenBank/DDBJ whole genome shotgun (WGS) entry which is preliminary data.</text>
</comment>
<feature type="non-terminal residue" evidence="1">
    <location>
        <position position="154"/>
    </location>
</feature>
<gene>
    <name evidence="1" type="ORF">RPERSI_LOCUS37036</name>
</gene>
<dbReference type="Proteomes" id="UP000789920">
    <property type="component" value="Unassembled WGS sequence"/>
</dbReference>
<sequence>GVDKSKFIGEITFNPVINTDGFWQINLDSAIFDGNLSFSGKTAIIDTGSTPLFIPKDDAAAINNQIPGSVFDQEHQLYIVPCDSTSTLSLKFGGVDYTIPSDDLILKSSSICISAIIPIDDVSFPINLWVVGQTFLKNVYSVYDVKNRQVGFAH</sequence>
<proteinExistence type="predicted"/>
<keyword evidence="2" id="KW-1185">Reference proteome</keyword>
<accession>A0ACA9T0A4</accession>
<reference evidence="1" key="1">
    <citation type="submission" date="2021-06" db="EMBL/GenBank/DDBJ databases">
        <authorList>
            <person name="Kallberg Y."/>
            <person name="Tangrot J."/>
            <person name="Rosling A."/>
        </authorList>
    </citation>
    <scope>NUCLEOTIDE SEQUENCE</scope>
    <source>
        <strain evidence="1">MA461A</strain>
    </source>
</reference>
<organism evidence="1 2">
    <name type="scientific">Racocetra persica</name>
    <dbReference type="NCBI Taxonomy" id="160502"/>
    <lineage>
        <taxon>Eukaryota</taxon>
        <taxon>Fungi</taxon>
        <taxon>Fungi incertae sedis</taxon>
        <taxon>Mucoromycota</taxon>
        <taxon>Glomeromycotina</taxon>
        <taxon>Glomeromycetes</taxon>
        <taxon>Diversisporales</taxon>
        <taxon>Gigasporaceae</taxon>
        <taxon>Racocetra</taxon>
    </lineage>
</organism>
<feature type="non-terminal residue" evidence="1">
    <location>
        <position position="1"/>
    </location>
</feature>
<evidence type="ECO:0000313" key="1">
    <source>
        <dbReference type="EMBL" id="CAG8852350.1"/>
    </source>
</evidence>
<dbReference type="EMBL" id="CAJVQC010181408">
    <property type="protein sequence ID" value="CAG8852350.1"/>
    <property type="molecule type" value="Genomic_DNA"/>
</dbReference>
<name>A0ACA9T0A4_9GLOM</name>
<evidence type="ECO:0000313" key="2">
    <source>
        <dbReference type="Proteomes" id="UP000789920"/>
    </source>
</evidence>